<organism evidence="1 2">
    <name type="scientific">Erwinia phage phiEa21-4</name>
    <dbReference type="NCBI Taxonomy" id="557393"/>
    <lineage>
        <taxon>Viruses</taxon>
        <taxon>Duplodnaviria</taxon>
        <taxon>Heunggongvirae</taxon>
        <taxon>Uroviricota</taxon>
        <taxon>Caudoviricetes</taxon>
        <taxon>Andersonviridae</taxon>
        <taxon>Ounavirinae</taxon>
        <taxon>Kolesnikvirus</taxon>
        <taxon>Kolesnikvirus Ea214</taxon>
    </lineage>
</organism>
<evidence type="ECO:0000313" key="1">
    <source>
        <dbReference type="EMBL" id="ACH88926.1"/>
    </source>
</evidence>
<sequence length="91" mass="10200">MKRLFSLCFLTSVLVMTTASCSTKPQPTLQQKPVVQANLLQKQETDGTKLKQLDGTDGLAVTSSLEYWRDKYFTCAVPYNGLIDVILKQQN</sequence>
<reference evidence="1 2" key="1">
    <citation type="journal article" date="2009" name="Appl. Environ. Microbiol.">
        <title>Complete genome of the broad-host-range Erwinia amylovora phage phiEa21-4 and its relationship to Salmonella phage felix O1.</title>
        <authorList>
            <person name="Lehman S.M."/>
            <person name="Kropinski A.M."/>
            <person name="Castle A.J."/>
            <person name="Svircev A.M."/>
        </authorList>
    </citation>
    <scope>NUCLEOTIDE SEQUENCE [LARGE SCALE GENOMIC DNA]</scope>
</reference>
<gene>
    <name evidence="1" type="primary">13</name>
</gene>
<evidence type="ECO:0000313" key="2">
    <source>
        <dbReference type="Proteomes" id="UP000002599"/>
    </source>
</evidence>
<dbReference type="RefSeq" id="YP_002456036.1">
    <property type="nucleotide sequence ID" value="NC_011811.1"/>
</dbReference>
<dbReference type="EMBL" id="EU710883">
    <property type="protein sequence ID" value="ACH88926.1"/>
    <property type="molecule type" value="Genomic_DNA"/>
</dbReference>
<accession>B8QTR1</accession>
<name>B8QTR1_9CAUD</name>
<dbReference type="KEGG" id="vg:7256769"/>
<proteinExistence type="predicted"/>
<dbReference type="OrthoDB" id="18956at10239"/>
<dbReference type="PROSITE" id="PS51257">
    <property type="entry name" value="PROKAR_LIPOPROTEIN"/>
    <property type="match status" value="1"/>
</dbReference>
<keyword evidence="2" id="KW-1185">Reference proteome</keyword>
<protein>
    <submittedName>
        <fullName evidence="1">Uncharacterized protein 13</fullName>
    </submittedName>
</protein>
<dbReference type="Proteomes" id="UP000002599">
    <property type="component" value="Segment"/>
</dbReference>